<dbReference type="InterPro" id="IPR052706">
    <property type="entry name" value="Membrane-Transporter-like"/>
</dbReference>
<dbReference type="AlphaFoldDB" id="A0A0P1KQG1"/>
<keyword evidence="5" id="KW-0029">Amino-acid transport</keyword>
<feature type="domain" description="STAS" evidence="11">
    <location>
        <begin position="673"/>
        <end position="782"/>
    </location>
</feature>
<feature type="transmembrane region" description="Helical" evidence="9">
    <location>
        <begin position="479"/>
        <end position="500"/>
    </location>
</feature>
<dbReference type="Proteomes" id="UP000236544">
    <property type="component" value="Unassembled WGS sequence"/>
</dbReference>
<dbReference type="InterPro" id="IPR002645">
    <property type="entry name" value="STAS_dom"/>
</dbReference>
<gene>
    <name evidence="12" type="ORF">LAQU0_S04e02740g</name>
</gene>
<evidence type="ECO:0000313" key="13">
    <source>
        <dbReference type="Proteomes" id="UP000236544"/>
    </source>
</evidence>
<keyword evidence="4 9" id="KW-0812">Transmembrane</keyword>
<dbReference type="EMBL" id="LN890563">
    <property type="protein sequence ID" value="CUS21873.1"/>
    <property type="molecule type" value="Genomic_DNA"/>
</dbReference>
<dbReference type="GO" id="GO:0000329">
    <property type="term" value="C:fungal-type vacuole membrane"/>
    <property type="evidence" value="ECO:0007669"/>
    <property type="project" value="UniProtKB-ARBA"/>
</dbReference>
<dbReference type="Pfam" id="PF01740">
    <property type="entry name" value="STAS"/>
    <property type="match status" value="1"/>
</dbReference>
<evidence type="ECO:0000256" key="5">
    <source>
        <dbReference type="ARBA" id="ARBA00022970"/>
    </source>
</evidence>
<dbReference type="PANTHER" id="PTHR43310:SF4">
    <property type="entry name" value="AFR304WP"/>
    <property type="match status" value="1"/>
</dbReference>
<keyword evidence="2" id="KW-0813">Transport</keyword>
<dbReference type="PANTHER" id="PTHR43310">
    <property type="entry name" value="SULFATE TRANSPORTER YBAR-RELATED"/>
    <property type="match status" value="1"/>
</dbReference>
<feature type="transmembrane region" description="Helical" evidence="9">
    <location>
        <begin position="605"/>
        <end position="636"/>
    </location>
</feature>
<evidence type="ECO:0000259" key="11">
    <source>
        <dbReference type="Pfam" id="PF01740"/>
    </source>
</evidence>
<evidence type="ECO:0000256" key="9">
    <source>
        <dbReference type="SAM" id="Phobius"/>
    </source>
</evidence>
<evidence type="ECO:0000256" key="1">
    <source>
        <dbReference type="ARBA" id="ARBA00004128"/>
    </source>
</evidence>
<reference evidence="13" key="1">
    <citation type="submission" date="2015-10" db="EMBL/GenBank/DDBJ databases">
        <authorList>
            <person name="Devillers H."/>
        </authorList>
    </citation>
    <scope>NUCLEOTIDE SEQUENCE [LARGE SCALE GENOMIC DNA]</scope>
</reference>
<evidence type="ECO:0000256" key="7">
    <source>
        <dbReference type="ARBA" id="ARBA00023136"/>
    </source>
</evidence>
<feature type="domain" description="SLC26A/SulP transporter" evidence="10">
    <location>
        <begin position="213"/>
        <end position="610"/>
    </location>
</feature>
<proteinExistence type="predicted"/>
<dbReference type="OrthoDB" id="409725at2759"/>
<feature type="transmembrane region" description="Helical" evidence="9">
    <location>
        <begin position="512"/>
        <end position="532"/>
    </location>
</feature>
<accession>A0A0P1KQG1</accession>
<evidence type="ECO:0000256" key="8">
    <source>
        <dbReference type="SAM" id="MobiDB-lite"/>
    </source>
</evidence>
<evidence type="ECO:0000256" key="3">
    <source>
        <dbReference type="ARBA" id="ARBA00022554"/>
    </source>
</evidence>
<dbReference type="SUPFAM" id="SSF52091">
    <property type="entry name" value="SpoIIaa-like"/>
    <property type="match status" value="1"/>
</dbReference>
<dbReference type="GO" id="GO:0034490">
    <property type="term" value="P:basic amino acid transmembrane import into vacuole"/>
    <property type="evidence" value="ECO:0007669"/>
    <property type="project" value="UniProtKB-ARBA"/>
</dbReference>
<keyword evidence="6 9" id="KW-1133">Transmembrane helix</keyword>
<keyword evidence="7 9" id="KW-0472">Membrane</keyword>
<sequence>MGFSRPRNKHSLSEAISVSLGLQSQPGSEFDTLSVPRGNPFSNGTDGSPHYYLGRSYVANLSPPPLAIKERFSGDLTPSSRPEQSQSIHQSVSLRRQTAALSNEFDGTFEFEDQLEDLAENDNAGVEDEPVMAGSAISPTSSGPEPSVLDTPDASNLLLPSNAQRDLEYGSIDEFDHQYVSLQSQRTGSNSRAIDPNASTRDKMLFSFRRLGNYVPAVILGLLLNILDALSYGMIIFPITEPLFSHLGPSGLSMFYVSSIVSQLVYSCGFSAFGNAVGSEMIEITPFYHSMAASIMAGLPGEKDRVLTTTIVCYAMSSIMTGLVFFLLGRLKLGKIVGFFPRHILIGCIGGVGYFLVITGFEVTTRVSKFEYSFDFLSSLLMDPEVLGKWGLPALMAVLLVVIQRACKNSLVLPTFYIAALLLFHFIVALIPSLSLHGLRDSGWVFPATTTTERWFDFYKLYNFKLVSWPLVLKQVPTMLALTFFGILHVPINVPALAMSIGLDKLDVDKELIAHGYSNFLSGLIGSVQNYLVYTNSLLFIKAGADDSLAGLMLAAATFGIMVVGPVIVAYIPVCIVGSLIFLLGYELIKEALVDTWGKLNSFEYATVVAIVFTMGAFDFVLGIIVGILIACFSFLVDSTKLQTINGEFDGQVARSTVRRDYIQTQFLNKIGEQIHVLKLQNLLFFGTIISIEEKIDRLLELSDKDSSKKRIKYLILDFKNINADNIDYSAAEGFNRIKRFTFSKRIHLIISSIKTTDRIYRAFNKVGTLDGVELFDDLNSALEWCENEFLRQFKDLRNKTKLKAVKKQERQLSKGALPFNTPRNNHFVSVAQKLFTDEQSMPHLKTHYKEKTPVLHLLLSALQRFRPGIMSPEKPVKETEEKLWSELGKYFFKRRLAAQSLLPHKNNIFLVVESGMVKVTYNLRQGQLYEILCGKTCYGRITVPNSSEDPISSVEIKMETDCALWILDETNLVKLKRENLALYTELLLVTLCMNQDRLKELLGHCLVSS</sequence>
<keyword evidence="13" id="KW-1185">Reference proteome</keyword>
<keyword evidence="3" id="KW-0926">Vacuole</keyword>
<dbReference type="InterPro" id="IPR011547">
    <property type="entry name" value="SLC26A/SulP_dom"/>
</dbReference>
<dbReference type="CDD" id="cd07042">
    <property type="entry name" value="STAS_SulP_like_sulfate_transporter"/>
    <property type="match status" value="1"/>
</dbReference>
<feature type="transmembrane region" description="Helical" evidence="9">
    <location>
        <begin position="306"/>
        <end position="328"/>
    </location>
</feature>
<evidence type="ECO:0000256" key="6">
    <source>
        <dbReference type="ARBA" id="ARBA00022989"/>
    </source>
</evidence>
<evidence type="ECO:0000313" key="12">
    <source>
        <dbReference type="EMBL" id="CUS21873.1"/>
    </source>
</evidence>
<dbReference type="InterPro" id="IPR036513">
    <property type="entry name" value="STAS_dom_sf"/>
</dbReference>
<evidence type="ECO:0000256" key="2">
    <source>
        <dbReference type="ARBA" id="ARBA00022448"/>
    </source>
</evidence>
<feature type="region of interest" description="Disordered" evidence="8">
    <location>
        <begin position="69"/>
        <end position="92"/>
    </location>
</feature>
<feature type="transmembrane region" description="Helical" evidence="9">
    <location>
        <begin position="211"/>
        <end position="235"/>
    </location>
</feature>
<dbReference type="Gene3D" id="3.30.750.24">
    <property type="entry name" value="STAS domain"/>
    <property type="match status" value="1"/>
</dbReference>
<feature type="transmembrane region" description="Helical" evidence="9">
    <location>
        <begin position="340"/>
        <end position="361"/>
    </location>
</feature>
<feature type="transmembrane region" description="Helical" evidence="9">
    <location>
        <begin position="415"/>
        <end position="434"/>
    </location>
</feature>
<feature type="compositionally biased region" description="Polar residues" evidence="8">
    <location>
        <begin position="76"/>
        <end position="92"/>
    </location>
</feature>
<dbReference type="FunFam" id="3.30.750.24:FF:000012">
    <property type="entry name" value="Sulfate transporter family protein"/>
    <property type="match status" value="1"/>
</dbReference>
<feature type="transmembrane region" description="Helical" evidence="9">
    <location>
        <begin position="552"/>
        <end position="584"/>
    </location>
</feature>
<dbReference type="Pfam" id="PF00916">
    <property type="entry name" value="Sulfate_transp"/>
    <property type="match status" value="1"/>
</dbReference>
<feature type="region of interest" description="Disordered" evidence="8">
    <location>
        <begin position="23"/>
        <end position="47"/>
    </location>
</feature>
<evidence type="ECO:0000256" key="4">
    <source>
        <dbReference type="ARBA" id="ARBA00022692"/>
    </source>
</evidence>
<organism evidence="12 13">
    <name type="scientific">Lachancea quebecensis</name>
    <dbReference type="NCBI Taxonomy" id="1654605"/>
    <lineage>
        <taxon>Eukaryota</taxon>
        <taxon>Fungi</taxon>
        <taxon>Dikarya</taxon>
        <taxon>Ascomycota</taxon>
        <taxon>Saccharomycotina</taxon>
        <taxon>Saccharomycetes</taxon>
        <taxon>Saccharomycetales</taxon>
        <taxon>Saccharomycetaceae</taxon>
        <taxon>Lachancea</taxon>
    </lineage>
</organism>
<protein>
    <submittedName>
        <fullName evidence="12">LAQU0S04e02740g1_1</fullName>
    </submittedName>
</protein>
<evidence type="ECO:0000259" key="10">
    <source>
        <dbReference type="Pfam" id="PF00916"/>
    </source>
</evidence>
<feature type="transmembrane region" description="Helical" evidence="9">
    <location>
        <begin position="386"/>
        <end position="403"/>
    </location>
</feature>
<name>A0A0P1KQG1_9SACH</name>
<comment type="subcellular location">
    <subcellularLocation>
        <location evidence="1">Vacuole membrane</location>
        <topology evidence="1">Multi-pass membrane protein</topology>
    </subcellularLocation>
</comment>